<dbReference type="AlphaFoldDB" id="A0A9E7I6I7"/>
<dbReference type="Proteomes" id="UP001055439">
    <property type="component" value="Chromosome 9"/>
</dbReference>
<dbReference type="SUPFAM" id="SSF90229">
    <property type="entry name" value="CCCH zinc finger"/>
    <property type="match status" value="1"/>
</dbReference>
<dbReference type="PROSITE" id="PS50103">
    <property type="entry name" value="ZF_C3H1"/>
    <property type="match status" value="1"/>
</dbReference>
<proteinExistence type="predicted"/>
<dbReference type="Gene3D" id="4.10.1000.10">
    <property type="entry name" value="Zinc finger, CCCH-type"/>
    <property type="match status" value="1"/>
</dbReference>
<evidence type="ECO:0000256" key="1">
    <source>
        <dbReference type="ARBA" id="ARBA00022723"/>
    </source>
</evidence>
<keyword evidence="3 4" id="KW-0862">Zinc</keyword>
<evidence type="ECO:0000256" key="2">
    <source>
        <dbReference type="ARBA" id="ARBA00022771"/>
    </source>
</evidence>
<dbReference type="EMBL" id="CP097511">
    <property type="protein sequence ID" value="URE46411.1"/>
    <property type="molecule type" value="Genomic_DNA"/>
</dbReference>
<reference evidence="7" key="1">
    <citation type="submission" date="2022-05" db="EMBL/GenBank/DDBJ databases">
        <title>The Musa troglodytarum L. genome provides insights into the mechanism of non-climacteric behaviour and enrichment of carotenoids.</title>
        <authorList>
            <person name="Wang J."/>
        </authorList>
    </citation>
    <scope>NUCLEOTIDE SEQUENCE</scope>
    <source>
        <tissue evidence="7">Leaf</tissue>
    </source>
</reference>
<feature type="domain" description="C3H1-type" evidence="6">
    <location>
        <begin position="80"/>
        <end position="108"/>
    </location>
</feature>
<evidence type="ECO:0000313" key="7">
    <source>
        <dbReference type="EMBL" id="URE46411.1"/>
    </source>
</evidence>
<gene>
    <name evidence="7" type="ORF">MUK42_13608</name>
</gene>
<feature type="compositionally biased region" description="Basic and acidic residues" evidence="5">
    <location>
        <begin position="1"/>
        <end position="12"/>
    </location>
</feature>
<feature type="region of interest" description="Disordered" evidence="5">
    <location>
        <begin position="1"/>
        <end position="20"/>
    </location>
</feature>
<dbReference type="OrthoDB" id="40902at2759"/>
<sequence>MEPLPKRLRMEPADTSGSGRIPAIRRRGRWPAGKYTYLFLSSFVWRICLGPVLPVSAAPASAMQQKADIAVGNPRIATSGYKTTLCSCFDTAEGCQFGNFCHFAHREGDTPPQKEALCQNSFWKQWRLLQFLFNSFGNFLKL</sequence>
<name>A0A9E7I6I7_9LILI</name>
<organism evidence="7 8">
    <name type="scientific">Musa troglodytarum</name>
    <name type="common">fe'i banana</name>
    <dbReference type="NCBI Taxonomy" id="320322"/>
    <lineage>
        <taxon>Eukaryota</taxon>
        <taxon>Viridiplantae</taxon>
        <taxon>Streptophyta</taxon>
        <taxon>Embryophyta</taxon>
        <taxon>Tracheophyta</taxon>
        <taxon>Spermatophyta</taxon>
        <taxon>Magnoliopsida</taxon>
        <taxon>Liliopsida</taxon>
        <taxon>Zingiberales</taxon>
        <taxon>Musaceae</taxon>
        <taxon>Musa</taxon>
    </lineage>
</organism>
<evidence type="ECO:0000259" key="6">
    <source>
        <dbReference type="PROSITE" id="PS50103"/>
    </source>
</evidence>
<evidence type="ECO:0000256" key="3">
    <source>
        <dbReference type="ARBA" id="ARBA00022833"/>
    </source>
</evidence>
<dbReference type="GO" id="GO:0008270">
    <property type="term" value="F:zinc ion binding"/>
    <property type="evidence" value="ECO:0007669"/>
    <property type="project" value="UniProtKB-KW"/>
</dbReference>
<keyword evidence="8" id="KW-1185">Reference proteome</keyword>
<keyword evidence="1 4" id="KW-0479">Metal-binding</keyword>
<feature type="zinc finger region" description="C3H1-type" evidence="4">
    <location>
        <begin position="80"/>
        <end position="108"/>
    </location>
</feature>
<evidence type="ECO:0000256" key="5">
    <source>
        <dbReference type="SAM" id="MobiDB-lite"/>
    </source>
</evidence>
<accession>A0A9E7I6I7</accession>
<dbReference type="InterPro" id="IPR036855">
    <property type="entry name" value="Znf_CCCH_sf"/>
</dbReference>
<evidence type="ECO:0000313" key="8">
    <source>
        <dbReference type="Proteomes" id="UP001055439"/>
    </source>
</evidence>
<protein>
    <recommendedName>
        <fullName evidence="6">C3H1-type domain-containing protein</fullName>
    </recommendedName>
</protein>
<dbReference type="InterPro" id="IPR000571">
    <property type="entry name" value="Znf_CCCH"/>
</dbReference>
<evidence type="ECO:0000256" key="4">
    <source>
        <dbReference type="PROSITE-ProRule" id="PRU00723"/>
    </source>
</evidence>
<keyword evidence="2 4" id="KW-0863">Zinc-finger</keyword>